<proteinExistence type="predicted"/>
<accession>A0A5N5ST16</accession>
<protein>
    <submittedName>
        <fullName evidence="1">Uncharacterized protein</fullName>
    </submittedName>
</protein>
<evidence type="ECO:0000313" key="1">
    <source>
        <dbReference type="EMBL" id="KAB7497055.1"/>
    </source>
</evidence>
<evidence type="ECO:0000313" key="2">
    <source>
        <dbReference type="Proteomes" id="UP000326759"/>
    </source>
</evidence>
<reference evidence="1 2" key="1">
    <citation type="journal article" date="2019" name="PLoS Biol.">
        <title>Sex chromosomes control vertical transmission of feminizing Wolbachia symbionts in an isopod.</title>
        <authorList>
            <person name="Becking T."/>
            <person name="Chebbi M.A."/>
            <person name="Giraud I."/>
            <person name="Moumen B."/>
            <person name="Laverre T."/>
            <person name="Caubet Y."/>
            <person name="Peccoud J."/>
            <person name="Gilbert C."/>
            <person name="Cordaux R."/>
        </authorList>
    </citation>
    <scope>NUCLEOTIDE SEQUENCE [LARGE SCALE GENOMIC DNA]</scope>
    <source>
        <strain evidence="1">ANa2</strain>
        <tissue evidence="1">Whole body excluding digestive tract and cuticle</tissue>
    </source>
</reference>
<dbReference type="AlphaFoldDB" id="A0A5N5ST16"/>
<sequence>MLHDFKISETNMASNSKKSDLFTAESHEDDPESMNFEVPEINFDEWLLREPTCGSELSSVNWQKAADDILNFTVVFRNLYSIRFATLNFDQLRKYSYTINKSADFLNKFPKFVKKILPNLSTKDDVIFMENALDIFSVLEQWRHFLLEQ</sequence>
<gene>
    <name evidence="1" type="ORF">Anas_06560</name>
</gene>
<feature type="non-terminal residue" evidence="1">
    <location>
        <position position="149"/>
    </location>
</feature>
<comment type="caution">
    <text evidence="1">The sequence shown here is derived from an EMBL/GenBank/DDBJ whole genome shotgun (WGS) entry which is preliminary data.</text>
</comment>
<keyword evidence="2" id="KW-1185">Reference proteome</keyword>
<dbReference type="OrthoDB" id="10321006at2759"/>
<dbReference type="Proteomes" id="UP000326759">
    <property type="component" value="Unassembled WGS sequence"/>
</dbReference>
<organism evidence="1 2">
    <name type="scientific">Armadillidium nasatum</name>
    <dbReference type="NCBI Taxonomy" id="96803"/>
    <lineage>
        <taxon>Eukaryota</taxon>
        <taxon>Metazoa</taxon>
        <taxon>Ecdysozoa</taxon>
        <taxon>Arthropoda</taxon>
        <taxon>Crustacea</taxon>
        <taxon>Multicrustacea</taxon>
        <taxon>Malacostraca</taxon>
        <taxon>Eumalacostraca</taxon>
        <taxon>Peracarida</taxon>
        <taxon>Isopoda</taxon>
        <taxon>Oniscidea</taxon>
        <taxon>Crinocheta</taxon>
        <taxon>Armadillidiidae</taxon>
        <taxon>Armadillidium</taxon>
    </lineage>
</organism>
<dbReference type="EMBL" id="SEYY01020754">
    <property type="protein sequence ID" value="KAB7497055.1"/>
    <property type="molecule type" value="Genomic_DNA"/>
</dbReference>
<name>A0A5N5ST16_9CRUS</name>